<keyword evidence="4" id="KW-0255">Endonuclease</keyword>
<dbReference type="Pfam" id="PF00429">
    <property type="entry name" value="TLV_coat"/>
    <property type="match status" value="1"/>
</dbReference>
<accession>A0A670HVR3</accession>
<dbReference type="SUPFAM" id="SSF58069">
    <property type="entry name" value="Virus ectodomain"/>
    <property type="match status" value="1"/>
</dbReference>
<dbReference type="InterPro" id="IPR018154">
    <property type="entry name" value="TLV/ENV_coat_polyprotein"/>
</dbReference>
<dbReference type="PANTHER" id="PTHR10424:SF73">
    <property type="entry name" value="ENDOGENOUS RETROVIRUS GROUP FC1 ENV POLYPROTEIN-RELATED"/>
    <property type="match status" value="1"/>
</dbReference>
<reference evidence="10 11" key="1">
    <citation type="journal article" date="2019" name="Proc. Natl. Acad. Sci. U.S.A.">
        <title>Regulatory changes in pterin and carotenoid genes underlie balanced color polymorphisms in the wall lizard.</title>
        <authorList>
            <person name="Andrade P."/>
            <person name="Pinho C."/>
            <person name="Perez I de Lanuza G."/>
            <person name="Afonso S."/>
            <person name="Brejcha J."/>
            <person name="Rubin C.J."/>
            <person name="Wallerman O."/>
            <person name="Pereira P."/>
            <person name="Sabatino S.J."/>
            <person name="Bellati A."/>
            <person name="Pellitteri-Rosa D."/>
            <person name="Bosakova Z."/>
            <person name="Bunikis I."/>
            <person name="Carretero M.A."/>
            <person name="Feiner N."/>
            <person name="Marsik P."/>
            <person name="Pauperio F."/>
            <person name="Salvi D."/>
            <person name="Soler L."/>
            <person name="While G.M."/>
            <person name="Uller T."/>
            <person name="Font E."/>
            <person name="Andersson L."/>
            <person name="Carneiro M."/>
        </authorList>
    </citation>
    <scope>NUCLEOTIDE SEQUENCE</scope>
</reference>
<evidence type="ECO:0000259" key="9">
    <source>
        <dbReference type="Pfam" id="PF18697"/>
    </source>
</evidence>
<evidence type="ECO:0000256" key="2">
    <source>
        <dbReference type="ARBA" id="ARBA00022695"/>
    </source>
</evidence>
<dbReference type="InterPro" id="IPR040643">
    <property type="entry name" value="MLVIN_C"/>
</dbReference>
<dbReference type="Gene3D" id="3.30.420.10">
    <property type="entry name" value="Ribonuclease H-like superfamily/Ribonuclease H"/>
    <property type="match status" value="1"/>
</dbReference>
<dbReference type="OMA" id="YWICKNE"/>
<sequence>MNQQLKSQLGKLCRDSGIKWINALPLVLHNLRACPRGNLNLSPYEILFGRPSPVYNTQFPTSELEVGESDLTQYVIHLQRQLIRLHRYAASSQNIPLDENIHPYQPGDWILAKTYHKVPLQPTWEGPYQVLLTTPTSVKVAEKTAWLHHTRCKPALPPEPTPDDSPYHVPRQPADDDNCNEQSQQTGPDRGNPFTHPTLLSAWKRVMNLPDPWDPSPISQCFFRTFNTGRIDSCLQGLFWICGHRGYVWASPHSRGTCYLGLILPGVRVTQELPPGKRRNKRAKDLSELSDVAANGETYGRALFPAYGAGSNHVDILKLTDILLNFMEESNAATQSILTELTEVRQNSIQNRLALDYVLASTGGVCALIGTECCTHVTDQTLNITGHLNNIYKLTDKLRDIQHEGLSDTQLWSWLPGSTWIKQLLGNGLLILITVAICVAFFCCMIHCFPMCCQTCGSCLPALRPRSTTIYRPSTAETQSTPIELGPLHNLRTLDSRYDIPSLY</sequence>
<keyword evidence="5" id="KW-0378">Hydrolase</keyword>
<dbReference type="Gene3D" id="1.10.287.210">
    <property type="match status" value="1"/>
</dbReference>
<name>A0A670HVR3_PODMU</name>
<organism evidence="10 11">
    <name type="scientific">Podarcis muralis</name>
    <name type="common">Wall lizard</name>
    <name type="synonym">Lacerta muralis</name>
    <dbReference type="NCBI Taxonomy" id="64176"/>
    <lineage>
        <taxon>Eukaryota</taxon>
        <taxon>Metazoa</taxon>
        <taxon>Chordata</taxon>
        <taxon>Craniata</taxon>
        <taxon>Vertebrata</taxon>
        <taxon>Euteleostomi</taxon>
        <taxon>Lepidosauria</taxon>
        <taxon>Squamata</taxon>
        <taxon>Bifurcata</taxon>
        <taxon>Unidentata</taxon>
        <taxon>Episquamata</taxon>
        <taxon>Laterata</taxon>
        <taxon>Lacertibaenia</taxon>
        <taxon>Lacertidae</taxon>
        <taxon>Podarcis</taxon>
    </lineage>
</organism>
<dbReference type="GeneTree" id="ENSGT00940000164768"/>
<dbReference type="PANTHER" id="PTHR10424">
    <property type="entry name" value="VIRAL ENVELOPE PROTEIN"/>
    <property type="match status" value="1"/>
</dbReference>
<dbReference type="AlphaFoldDB" id="A0A670HVR3"/>
<evidence type="ECO:0000313" key="11">
    <source>
        <dbReference type="Proteomes" id="UP000472272"/>
    </source>
</evidence>
<evidence type="ECO:0000256" key="4">
    <source>
        <dbReference type="ARBA" id="ARBA00022759"/>
    </source>
</evidence>
<dbReference type="Gene3D" id="2.30.30.850">
    <property type="match status" value="1"/>
</dbReference>
<dbReference type="GO" id="GO:0016787">
    <property type="term" value="F:hydrolase activity"/>
    <property type="evidence" value="ECO:0007669"/>
    <property type="project" value="UniProtKB-KW"/>
</dbReference>
<evidence type="ECO:0000256" key="7">
    <source>
        <dbReference type="SAM" id="MobiDB-lite"/>
    </source>
</evidence>
<reference evidence="10" key="3">
    <citation type="submission" date="2025-09" db="UniProtKB">
        <authorList>
            <consortium name="Ensembl"/>
        </authorList>
    </citation>
    <scope>IDENTIFICATION</scope>
</reference>
<dbReference type="Ensembl" id="ENSPMRT00000004099.1">
    <property type="protein sequence ID" value="ENSPMRP00000003834.1"/>
    <property type="gene ID" value="ENSPMRG00000002651.1"/>
</dbReference>
<keyword evidence="1" id="KW-0808">Transferase</keyword>
<dbReference type="GO" id="GO:0004519">
    <property type="term" value="F:endonuclease activity"/>
    <property type="evidence" value="ECO:0007669"/>
    <property type="project" value="UniProtKB-KW"/>
</dbReference>
<feature type="domain" description="Murine leukemia virus integrase C-terminal" evidence="9">
    <location>
        <begin position="102"/>
        <end position="155"/>
    </location>
</feature>
<dbReference type="InterPro" id="IPR036397">
    <property type="entry name" value="RNaseH_sf"/>
</dbReference>
<reference evidence="10" key="2">
    <citation type="submission" date="2025-08" db="UniProtKB">
        <authorList>
            <consortium name="Ensembl"/>
        </authorList>
    </citation>
    <scope>IDENTIFICATION</scope>
</reference>
<evidence type="ECO:0000313" key="10">
    <source>
        <dbReference type="Ensembl" id="ENSPMRP00000003834.1"/>
    </source>
</evidence>
<evidence type="ECO:0000256" key="6">
    <source>
        <dbReference type="ARBA" id="ARBA00023157"/>
    </source>
</evidence>
<keyword evidence="8" id="KW-0472">Membrane</keyword>
<dbReference type="Proteomes" id="UP000472272">
    <property type="component" value="Chromosome 1"/>
</dbReference>
<feature type="transmembrane region" description="Helical" evidence="8">
    <location>
        <begin position="429"/>
        <end position="449"/>
    </location>
</feature>
<dbReference type="GO" id="GO:0003676">
    <property type="term" value="F:nucleic acid binding"/>
    <property type="evidence" value="ECO:0007669"/>
    <property type="project" value="InterPro"/>
</dbReference>
<keyword evidence="6" id="KW-1015">Disulfide bond</keyword>
<feature type="region of interest" description="Disordered" evidence="7">
    <location>
        <begin position="152"/>
        <end position="195"/>
    </location>
</feature>
<evidence type="ECO:0000256" key="8">
    <source>
        <dbReference type="SAM" id="Phobius"/>
    </source>
</evidence>
<keyword evidence="11" id="KW-1185">Reference proteome</keyword>
<keyword evidence="8" id="KW-0812">Transmembrane</keyword>
<proteinExistence type="predicted"/>
<dbReference type="Pfam" id="PF18697">
    <property type="entry name" value="MLVIN_C"/>
    <property type="match status" value="1"/>
</dbReference>
<dbReference type="GO" id="GO:0016779">
    <property type="term" value="F:nucleotidyltransferase activity"/>
    <property type="evidence" value="ECO:0007669"/>
    <property type="project" value="UniProtKB-KW"/>
</dbReference>
<protein>
    <recommendedName>
        <fullName evidence="9">Murine leukemia virus integrase C-terminal domain-containing protein</fullName>
    </recommendedName>
</protein>
<keyword evidence="3" id="KW-0540">Nuclease</keyword>
<evidence type="ECO:0000256" key="3">
    <source>
        <dbReference type="ARBA" id="ARBA00022722"/>
    </source>
</evidence>
<keyword evidence="2" id="KW-0548">Nucleotidyltransferase</keyword>
<evidence type="ECO:0000256" key="5">
    <source>
        <dbReference type="ARBA" id="ARBA00022801"/>
    </source>
</evidence>
<keyword evidence="8" id="KW-1133">Transmembrane helix</keyword>
<evidence type="ECO:0000256" key="1">
    <source>
        <dbReference type="ARBA" id="ARBA00022679"/>
    </source>
</evidence>